<evidence type="ECO:0000313" key="5">
    <source>
        <dbReference type="EMBL" id="CAG5896771.1"/>
    </source>
</evidence>
<keyword evidence="6" id="KW-1185">Reference proteome</keyword>
<reference evidence="5" key="1">
    <citation type="submission" date="2021-05" db="EMBL/GenBank/DDBJ databases">
        <authorList>
            <person name="Tigano A."/>
        </authorList>
    </citation>
    <scope>NUCLEOTIDE SEQUENCE</scope>
</reference>
<comment type="caution">
    <text evidence="5">The sequence shown here is derived from an EMBL/GenBank/DDBJ whole genome shotgun (WGS) entry which is preliminary data.</text>
</comment>
<dbReference type="GO" id="GO:0032259">
    <property type="term" value="P:methylation"/>
    <property type="evidence" value="ECO:0007669"/>
    <property type="project" value="UniProtKB-KW"/>
</dbReference>
<dbReference type="PANTHER" id="PTHR12176">
    <property type="entry name" value="SAM-DEPENDENT METHYLTRANSFERASE SUPERFAMILY PROTEIN"/>
    <property type="match status" value="1"/>
</dbReference>
<gene>
    <name evidence="5" type="ORF">MMEN_LOCUS7834</name>
</gene>
<dbReference type="OrthoDB" id="411785at2759"/>
<dbReference type="Gene3D" id="3.40.50.150">
    <property type="entry name" value="Vaccinia Virus protein VP39"/>
    <property type="match status" value="1"/>
</dbReference>
<comment type="similarity">
    <text evidence="1">Belongs to the methyltransferase superfamily.</text>
</comment>
<evidence type="ECO:0000313" key="6">
    <source>
        <dbReference type="Proteomes" id="UP000677803"/>
    </source>
</evidence>
<keyword evidence="3" id="KW-0808">Transferase</keyword>
<dbReference type="GO" id="GO:0008168">
    <property type="term" value="F:methyltransferase activity"/>
    <property type="evidence" value="ECO:0007669"/>
    <property type="project" value="UniProtKB-KW"/>
</dbReference>
<organism evidence="5 6">
    <name type="scientific">Menidia menidia</name>
    <name type="common">Atlantic silverside</name>
    <dbReference type="NCBI Taxonomy" id="238744"/>
    <lineage>
        <taxon>Eukaryota</taxon>
        <taxon>Metazoa</taxon>
        <taxon>Chordata</taxon>
        <taxon>Craniata</taxon>
        <taxon>Vertebrata</taxon>
        <taxon>Euteleostomi</taxon>
        <taxon>Actinopterygii</taxon>
        <taxon>Neopterygii</taxon>
        <taxon>Teleostei</taxon>
        <taxon>Neoteleostei</taxon>
        <taxon>Acanthomorphata</taxon>
        <taxon>Ovalentaria</taxon>
        <taxon>Atherinomorphae</taxon>
        <taxon>Atheriniformes</taxon>
        <taxon>Atherinopsidae</taxon>
        <taxon>Menidiinae</taxon>
        <taxon>Menidia</taxon>
    </lineage>
</organism>
<evidence type="ECO:0000256" key="3">
    <source>
        <dbReference type="ARBA" id="ARBA00022679"/>
    </source>
</evidence>
<evidence type="ECO:0000259" key="4">
    <source>
        <dbReference type="Pfam" id="PF13649"/>
    </source>
</evidence>
<accession>A0A8S4AW19</accession>
<dbReference type="AlphaFoldDB" id="A0A8S4AW19"/>
<feature type="domain" description="Methyltransferase" evidence="4">
    <location>
        <begin position="12"/>
        <end position="81"/>
    </location>
</feature>
<name>A0A8S4AW19_9TELE</name>
<sequence length="267" mass="30259">MAILRDPTLDLFGCGNSSMSGDMYRAGYHAITNIDYSWVCISNMSARYSDCPSMTWKQMDVRQLAFSDASFDVILEKATLDAIMVEEKTPWEVSPESACFIHQALMEHGPSQWDVIADEESKKSIVQRLKPLVHQQSGHIFCTEGGGSSFSRVKVEHWSTREGWRTWETAVQAAHATNQRAKQGFTKVDPRKEMLANGTWIEMSGGVWIHVQKVDQADRCRIKLLHNNARAYAAVDCSPLLRSHYVFGTVPFTFERSRNSYGIQKSR</sequence>
<dbReference type="Pfam" id="PF13649">
    <property type="entry name" value="Methyltransf_25"/>
    <property type="match status" value="1"/>
</dbReference>
<dbReference type="InterPro" id="IPR041698">
    <property type="entry name" value="Methyltransf_25"/>
</dbReference>
<dbReference type="Proteomes" id="UP000677803">
    <property type="component" value="Unassembled WGS sequence"/>
</dbReference>
<keyword evidence="2" id="KW-0489">Methyltransferase</keyword>
<evidence type="ECO:0000256" key="1">
    <source>
        <dbReference type="ARBA" id="ARBA00008361"/>
    </source>
</evidence>
<dbReference type="EMBL" id="CAJRST010007779">
    <property type="protein sequence ID" value="CAG5896771.1"/>
    <property type="molecule type" value="Genomic_DNA"/>
</dbReference>
<dbReference type="InterPro" id="IPR051419">
    <property type="entry name" value="Lys/N-term_MeTrsfase_sf"/>
</dbReference>
<dbReference type="SUPFAM" id="SSF53335">
    <property type="entry name" value="S-adenosyl-L-methionine-dependent methyltransferases"/>
    <property type="match status" value="1"/>
</dbReference>
<dbReference type="PANTHER" id="PTHR12176:SF80">
    <property type="entry name" value="EEF1A LYSINE METHYLTRANSFERASE 4"/>
    <property type="match status" value="1"/>
</dbReference>
<dbReference type="InterPro" id="IPR029063">
    <property type="entry name" value="SAM-dependent_MTases_sf"/>
</dbReference>
<evidence type="ECO:0000256" key="2">
    <source>
        <dbReference type="ARBA" id="ARBA00022603"/>
    </source>
</evidence>
<proteinExistence type="inferred from homology"/>
<protein>
    <submittedName>
        <fullName evidence="5">(Atlantic silverside) hypothetical protein</fullName>
    </submittedName>
</protein>